<comment type="caution">
    <text evidence="5">The sequence shown here is derived from an EMBL/GenBank/DDBJ whole genome shotgun (WGS) entry which is preliminary data.</text>
</comment>
<dbReference type="PANTHER" id="PTHR11049">
    <property type="entry name" value="ACYL COENZYME A THIOESTER HYDROLASE"/>
    <property type="match status" value="1"/>
</dbReference>
<evidence type="ECO:0000256" key="3">
    <source>
        <dbReference type="PROSITE-ProRule" id="PRU01106"/>
    </source>
</evidence>
<dbReference type="InterPro" id="IPR029069">
    <property type="entry name" value="HotDog_dom_sf"/>
</dbReference>
<dbReference type="EMBL" id="JADKFW010000021">
    <property type="protein sequence ID" value="MBK9719719.1"/>
    <property type="molecule type" value="Genomic_DNA"/>
</dbReference>
<protein>
    <submittedName>
        <fullName evidence="5">Acyl-CoA thioesterase</fullName>
    </submittedName>
</protein>
<evidence type="ECO:0000313" key="6">
    <source>
        <dbReference type="Proteomes" id="UP000808349"/>
    </source>
</evidence>
<dbReference type="PROSITE" id="PS51770">
    <property type="entry name" value="HOTDOG_ACOT"/>
    <property type="match status" value="1"/>
</dbReference>
<reference evidence="5 6" key="1">
    <citation type="submission" date="2020-10" db="EMBL/GenBank/DDBJ databases">
        <title>Connecting structure to function with the recovery of over 1000 high-quality activated sludge metagenome-assembled genomes encoding full-length rRNA genes using long-read sequencing.</title>
        <authorList>
            <person name="Singleton C.M."/>
            <person name="Petriglieri F."/>
            <person name="Kristensen J.M."/>
            <person name="Kirkegaard R.H."/>
            <person name="Michaelsen T.Y."/>
            <person name="Andersen M.H."/>
            <person name="Karst S.M."/>
            <person name="Dueholm M.S."/>
            <person name="Nielsen P.H."/>
            <person name="Albertsen M."/>
        </authorList>
    </citation>
    <scope>NUCLEOTIDE SEQUENCE [LARGE SCALE GENOMIC DNA]</scope>
    <source>
        <strain evidence="5">Ribe_18-Q3-R11-54_BAT3C.373</strain>
    </source>
</reference>
<keyword evidence="2 3" id="KW-0378">Hydrolase</keyword>
<feature type="domain" description="HotDog ACOT-type" evidence="4">
    <location>
        <begin position="9"/>
        <end position="121"/>
    </location>
</feature>
<dbReference type="Pfam" id="PF03061">
    <property type="entry name" value="4HBT"/>
    <property type="match status" value="1"/>
</dbReference>
<dbReference type="AlphaFoldDB" id="A0A9D7SEK9"/>
<dbReference type="InterPro" id="IPR033120">
    <property type="entry name" value="HOTDOG_ACOT"/>
</dbReference>
<dbReference type="InterPro" id="IPR040170">
    <property type="entry name" value="Cytosol_ACT"/>
</dbReference>
<dbReference type="CDD" id="cd03442">
    <property type="entry name" value="BFIT_BACH"/>
    <property type="match status" value="1"/>
</dbReference>
<evidence type="ECO:0000256" key="2">
    <source>
        <dbReference type="ARBA" id="ARBA00022801"/>
    </source>
</evidence>
<dbReference type="GO" id="GO:0052816">
    <property type="term" value="F:long-chain fatty acyl-CoA hydrolase activity"/>
    <property type="evidence" value="ECO:0007669"/>
    <property type="project" value="TreeGrafter"/>
</dbReference>
<dbReference type="GO" id="GO:0006637">
    <property type="term" value="P:acyl-CoA metabolic process"/>
    <property type="evidence" value="ECO:0007669"/>
    <property type="project" value="TreeGrafter"/>
</dbReference>
<accession>A0A9D7SEK9</accession>
<name>A0A9D7SEK9_9BACT</name>
<organism evidence="5 6">
    <name type="scientific">Candidatus Defluviibacterium haderslevense</name>
    <dbReference type="NCBI Taxonomy" id="2981993"/>
    <lineage>
        <taxon>Bacteria</taxon>
        <taxon>Pseudomonadati</taxon>
        <taxon>Bacteroidota</taxon>
        <taxon>Saprospiria</taxon>
        <taxon>Saprospirales</taxon>
        <taxon>Saprospiraceae</taxon>
        <taxon>Candidatus Defluviibacterium</taxon>
    </lineage>
</organism>
<proteinExistence type="inferred from homology"/>
<sequence length="173" mass="19477">MELESRKIADSRTEMNELVMPNDTNALGNLMGGNLMRWMDIASAICASQHCGAYVVTVSVDHITFQEPIKLGDIVTIKACVSRTFHTSLEIFIEVFTKGILQHTARKSNQAFFTFVALDERTMKPKMIPQAIPETEAEKKLFDEAAVRREFRLVVSGKMKPSDAKFSQDFLSK</sequence>
<dbReference type="Proteomes" id="UP000808349">
    <property type="component" value="Unassembled WGS sequence"/>
</dbReference>
<evidence type="ECO:0000259" key="4">
    <source>
        <dbReference type="PROSITE" id="PS51770"/>
    </source>
</evidence>
<dbReference type="Gene3D" id="3.10.129.10">
    <property type="entry name" value="Hotdog Thioesterase"/>
    <property type="match status" value="1"/>
</dbReference>
<evidence type="ECO:0000313" key="5">
    <source>
        <dbReference type="EMBL" id="MBK9719719.1"/>
    </source>
</evidence>
<dbReference type="GO" id="GO:0005737">
    <property type="term" value="C:cytoplasm"/>
    <property type="evidence" value="ECO:0007669"/>
    <property type="project" value="TreeGrafter"/>
</dbReference>
<dbReference type="SUPFAM" id="SSF54637">
    <property type="entry name" value="Thioesterase/thiol ester dehydrase-isomerase"/>
    <property type="match status" value="1"/>
</dbReference>
<gene>
    <name evidence="5" type="ORF">IPO85_19820</name>
</gene>
<evidence type="ECO:0000256" key="1">
    <source>
        <dbReference type="ARBA" id="ARBA00010458"/>
    </source>
</evidence>
<dbReference type="InterPro" id="IPR006683">
    <property type="entry name" value="Thioestr_dom"/>
</dbReference>
<comment type="similarity">
    <text evidence="1">Belongs to the acyl coenzyme A hydrolase family.</text>
</comment>